<evidence type="ECO:0000256" key="8">
    <source>
        <dbReference type="ARBA" id="ARBA00023136"/>
    </source>
</evidence>
<dbReference type="InterPro" id="IPR008688">
    <property type="entry name" value="ATP_synth_Bsub_B/MI25"/>
</dbReference>
<evidence type="ECO:0000313" key="12">
    <source>
        <dbReference type="Proteomes" id="UP001075354"/>
    </source>
</evidence>
<comment type="function">
    <text evidence="9">Subunit b, of the mitochondrial membrane ATP synthase complex (F(1)F(0) ATP synthase or Complex V) that produces ATP from ADP in the presence of a proton gradient across the membrane which is generated by electron transport complexes of the respiratory chain. ATP synthase complex consist of a soluble F(1) head domain - the catalytic core - and a membrane F(1) domain - the membrane proton channel. These two domains are linked by a central stalk rotating inside the F(1) region and a stationary peripheral stalk. During catalysis, ATP synthesis in the catalytic domain of F(1) is coupled via a rotary mechanism of the central stalk subunits to proton translocation. In vivo, can only synthesize ATP although its ATP hydrolase activity can be activated artificially in vitro. Part of the complex F(0) domain. Part of the complex F(0) domain and the peripheric stalk, which acts as a stator to hold the catalytic alpha(3)beta(3) subcomplex and subunit a/ATP6 static relative to the rotary elements.</text>
</comment>
<evidence type="ECO:0000256" key="6">
    <source>
        <dbReference type="ARBA" id="ARBA00023065"/>
    </source>
</evidence>
<reference evidence="11" key="1">
    <citation type="submission" date="2022-12" db="EMBL/GenBank/DDBJ databases">
        <title>Chromosome-level genome assembly of the bean flower thrips Megalurothrips usitatus.</title>
        <authorList>
            <person name="Ma L."/>
            <person name="Liu Q."/>
            <person name="Li H."/>
            <person name="Cai W."/>
        </authorList>
    </citation>
    <scope>NUCLEOTIDE SEQUENCE</scope>
    <source>
        <strain evidence="11">Cailab_2022a</strain>
    </source>
</reference>
<dbReference type="Gene3D" id="1.20.5.2210">
    <property type="match status" value="1"/>
</dbReference>
<comment type="caution">
    <text evidence="11">The sequence shown here is derived from an EMBL/GenBank/DDBJ whole genome shotgun (WGS) entry which is preliminary data.</text>
</comment>
<dbReference type="Proteomes" id="UP001075354">
    <property type="component" value="Chromosome 5"/>
</dbReference>
<dbReference type="PANTHER" id="PTHR12733:SF3">
    <property type="entry name" value="ATP SYNTHASE F(0) COMPLEX SUBUNIT B1, MITOCHONDRIAL"/>
    <property type="match status" value="1"/>
</dbReference>
<evidence type="ECO:0000256" key="2">
    <source>
        <dbReference type="ARBA" id="ARBA00022448"/>
    </source>
</evidence>
<evidence type="ECO:0000256" key="5">
    <source>
        <dbReference type="ARBA" id="ARBA00022792"/>
    </source>
</evidence>
<comment type="subunit">
    <text evidence="9">F-type ATPases have 2 components, CF(1) - the catalytic core - and CF(0) - the membrane proton channel. CF(1) and CF(0) have multiple subunits.</text>
</comment>
<organism evidence="11 12">
    <name type="scientific">Megalurothrips usitatus</name>
    <name type="common">bean blossom thrips</name>
    <dbReference type="NCBI Taxonomy" id="439358"/>
    <lineage>
        <taxon>Eukaryota</taxon>
        <taxon>Metazoa</taxon>
        <taxon>Ecdysozoa</taxon>
        <taxon>Arthropoda</taxon>
        <taxon>Hexapoda</taxon>
        <taxon>Insecta</taxon>
        <taxon>Pterygota</taxon>
        <taxon>Neoptera</taxon>
        <taxon>Paraneoptera</taxon>
        <taxon>Thysanoptera</taxon>
        <taxon>Terebrantia</taxon>
        <taxon>Thripoidea</taxon>
        <taxon>Thripidae</taxon>
        <taxon>Megalurothrips</taxon>
    </lineage>
</organism>
<evidence type="ECO:0000256" key="9">
    <source>
        <dbReference type="RuleBase" id="RU368017"/>
    </source>
</evidence>
<protein>
    <recommendedName>
        <fullName evidence="9">ATP synthase subunit b</fullName>
    </recommendedName>
</protein>
<keyword evidence="6 9" id="KW-0406">Ion transport</keyword>
<keyword evidence="4 9" id="KW-0375">Hydrogen ion transport</keyword>
<keyword evidence="5 9" id="KW-0999">Mitochondrion inner membrane</keyword>
<evidence type="ECO:0000256" key="7">
    <source>
        <dbReference type="ARBA" id="ARBA00023128"/>
    </source>
</evidence>
<dbReference type="SUPFAM" id="SSF161060">
    <property type="entry name" value="ATP synthase B chain-like"/>
    <property type="match status" value="1"/>
</dbReference>
<dbReference type="EMBL" id="JAPTSV010000005">
    <property type="protein sequence ID" value="KAJ1527393.1"/>
    <property type="molecule type" value="Genomic_DNA"/>
</dbReference>
<sequence>MLSRLASRAVAQSQSLASRPMILAVQKASSAPSTEADKPSSINQNLEDPLDSYPRTIPKVKENPERDLVNFPRPVQKENPDPVRLAFVPEEFFDFFYKKTGVSGPYVFGAGVLTWLLSKEIYVLEHNFYNGLSFLLILAVIHNKLGPKIAEWADKEIKDWEGETREAESGEKVALKEDISDINAFNEKIEVYKDLMNVKREIASAALEVTYRQWSLNAYKEAKKRLDYQLDLANAERRISQKNMSSWITNSVLKSITPAQEAEALKKCISDLKSLSSA</sequence>
<gene>
    <name evidence="11" type="ORF">ONE63_007376</name>
</gene>
<feature type="region of interest" description="Disordered" evidence="10">
    <location>
        <begin position="28"/>
        <end position="57"/>
    </location>
</feature>
<keyword evidence="7 9" id="KW-0496">Mitochondrion</keyword>
<dbReference type="GO" id="GO:0045259">
    <property type="term" value="C:proton-transporting ATP synthase complex"/>
    <property type="evidence" value="ECO:0007669"/>
    <property type="project" value="UniProtKB-KW"/>
</dbReference>
<accession>A0AAV7XU31</accession>
<evidence type="ECO:0000256" key="1">
    <source>
        <dbReference type="ARBA" id="ARBA00007479"/>
    </source>
</evidence>
<dbReference type="InterPro" id="IPR013837">
    <property type="entry name" value="ATP_synth_F0_suB"/>
</dbReference>
<keyword evidence="8 9" id="KW-0472">Membrane</keyword>
<evidence type="ECO:0000256" key="3">
    <source>
        <dbReference type="ARBA" id="ARBA00022547"/>
    </source>
</evidence>
<evidence type="ECO:0000256" key="10">
    <source>
        <dbReference type="SAM" id="MobiDB-lite"/>
    </source>
</evidence>
<dbReference type="AlphaFoldDB" id="A0AAV7XU31"/>
<keyword evidence="12" id="KW-1185">Reference proteome</keyword>
<keyword evidence="2 9" id="KW-0813">Transport</keyword>
<comment type="similarity">
    <text evidence="1 9">Belongs to the eukaryotic ATPase B chain family.</text>
</comment>
<comment type="subcellular location">
    <subcellularLocation>
        <location evidence="9">Mitochondrion</location>
    </subcellularLocation>
    <subcellularLocation>
        <location evidence="9">Mitochondrion inner membrane</location>
    </subcellularLocation>
</comment>
<dbReference type="GO" id="GO:0046933">
    <property type="term" value="F:proton-transporting ATP synthase activity, rotational mechanism"/>
    <property type="evidence" value="ECO:0007669"/>
    <property type="project" value="TreeGrafter"/>
</dbReference>
<evidence type="ECO:0000313" key="11">
    <source>
        <dbReference type="EMBL" id="KAJ1527393.1"/>
    </source>
</evidence>
<dbReference type="Pfam" id="PF05405">
    <property type="entry name" value="Mt_ATP-synt_B"/>
    <property type="match status" value="1"/>
</dbReference>
<evidence type="ECO:0000256" key="4">
    <source>
        <dbReference type="ARBA" id="ARBA00022781"/>
    </source>
</evidence>
<dbReference type="GO" id="GO:0005743">
    <property type="term" value="C:mitochondrial inner membrane"/>
    <property type="evidence" value="ECO:0007669"/>
    <property type="project" value="UniProtKB-SubCell"/>
</dbReference>
<proteinExistence type="inferred from homology"/>
<name>A0AAV7XU31_9NEOP</name>
<dbReference type="PANTHER" id="PTHR12733">
    <property type="entry name" value="MITOCHONDRIAL ATP SYNTHASE B CHAIN"/>
    <property type="match status" value="1"/>
</dbReference>
<keyword evidence="3 9" id="KW-0138">CF(0)</keyword>